<comment type="caution">
    <text evidence="1">The sequence shown here is derived from an EMBL/GenBank/DDBJ whole genome shotgun (WGS) entry which is preliminary data.</text>
</comment>
<gene>
    <name evidence="1" type="ORF">T01_15579</name>
</gene>
<proteinExistence type="predicted"/>
<dbReference type="AlphaFoldDB" id="A0A0V0Z1U8"/>
<organism evidence="1 2">
    <name type="scientific">Trichinella spiralis</name>
    <name type="common">Trichina worm</name>
    <dbReference type="NCBI Taxonomy" id="6334"/>
    <lineage>
        <taxon>Eukaryota</taxon>
        <taxon>Metazoa</taxon>
        <taxon>Ecdysozoa</taxon>
        <taxon>Nematoda</taxon>
        <taxon>Enoplea</taxon>
        <taxon>Dorylaimia</taxon>
        <taxon>Trichinellida</taxon>
        <taxon>Trichinellidae</taxon>
        <taxon>Trichinella</taxon>
    </lineage>
</organism>
<sequence>MLSLFLCSELSDISNTPTPYKQREEIDFILTCCLYSFQYRNPSIVFNTGKILVD</sequence>
<dbReference type="InParanoid" id="A0A0V0Z1U8"/>
<reference evidence="1 2" key="1">
    <citation type="submission" date="2015-01" db="EMBL/GenBank/DDBJ databases">
        <title>Evolution of Trichinella species and genotypes.</title>
        <authorList>
            <person name="Korhonen P.K."/>
            <person name="Edoardo P."/>
            <person name="Giuseppe L.R."/>
            <person name="Gasser R.B."/>
        </authorList>
    </citation>
    <scope>NUCLEOTIDE SEQUENCE [LARGE SCALE GENOMIC DNA]</scope>
    <source>
        <strain evidence="1">ISS3</strain>
    </source>
</reference>
<dbReference type="EMBL" id="JYDH01003135">
    <property type="protein sequence ID" value="KRY06417.1"/>
    <property type="molecule type" value="Genomic_DNA"/>
</dbReference>
<keyword evidence="2" id="KW-1185">Reference proteome</keyword>
<protein>
    <submittedName>
        <fullName evidence="1">Uncharacterized protein</fullName>
    </submittedName>
</protein>
<evidence type="ECO:0000313" key="1">
    <source>
        <dbReference type="EMBL" id="KRY06417.1"/>
    </source>
</evidence>
<accession>A0A0V0Z1U8</accession>
<name>A0A0V0Z1U8_TRISP</name>
<dbReference type="Proteomes" id="UP000054776">
    <property type="component" value="Unassembled WGS sequence"/>
</dbReference>
<evidence type="ECO:0000313" key="2">
    <source>
        <dbReference type="Proteomes" id="UP000054776"/>
    </source>
</evidence>